<gene>
    <name evidence="1" type="ORF">PV367_18285</name>
</gene>
<dbReference type="AlphaFoldDB" id="A0AAJ2PRA2"/>
<accession>A0AAJ2PRA2</accession>
<evidence type="ECO:0000313" key="1">
    <source>
        <dbReference type="EMBL" id="MDX3131691.1"/>
    </source>
</evidence>
<reference evidence="1" key="1">
    <citation type="journal article" date="2023" name="Microb. Genom.">
        <title>Mesoterricola silvestris gen. nov., sp. nov., Mesoterricola sediminis sp. nov., Geothrix oryzae sp. nov., Geothrix edaphica sp. nov., Geothrix rubra sp. nov., and Geothrix limicola sp. nov., six novel members of Acidobacteriota isolated from soils.</title>
        <authorList>
            <person name="Weisberg A.J."/>
            <person name="Pearce E."/>
            <person name="Kramer C.G."/>
            <person name="Chang J.H."/>
            <person name="Clarke C.R."/>
        </authorList>
    </citation>
    <scope>NUCLEOTIDE SEQUENCE</scope>
    <source>
        <strain evidence="1">ND06-05F</strain>
    </source>
</reference>
<protein>
    <submittedName>
        <fullName evidence="1">Uncharacterized protein</fullName>
    </submittedName>
</protein>
<dbReference type="EMBL" id="JARAWN010000102">
    <property type="protein sequence ID" value="MDX3131691.1"/>
    <property type="molecule type" value="Genomic_DNA"/>
</dbReference>
<dbReference type="Proteomes" id="UP001273589">
    <property type="component" value="Unassembled WGS sequence"/>
</dbReference>
<evidence type="ECO:0000313" key="2">
    <source>
        <dbReference type="Proteomes" id="UP001273589"/>
    </source>
</evidence>
<dbReference type="RefSeq" id="WP_319692877.1">
    <property type="nucleotide sequence ID" value="NZ_JARAWN010000102.1"/>
</dbReference>
<name>A0AAJ2PRA2_9ACTN</name>
<organism evidence="1 2">
    <name type="scientific">Streptomyces europaeiscabiei</name>
    <dbReference type="NCBI Taxonomy" id="146819"/>
    <lineage>
        <taxon>Bacteria</taxon>
        <taxon>Bacillati</taxon>
        <taxon>Actinomycetota</taxon>
        <taxon>Actinomycetes</taxon>
        <taxon>Kitasatosporales</taxon>
        <taxon>Streptomycetaceae</taxon>
        <taxon>Streptomyces</taxon>
    </lineage>
</organism>
<comment type="caution">
    <text evidence="1">The sequence shown here is derived from an EMBL/GenBank/DDBJ whole genome shotgun (WGS) entry which is preliminary data.</text>
</comment>
<sequence>MAVGPVAQVDYSGKSIVRRGSLCDRAVSGWSVSIRLRSMDVRGNGEGVVLPVDMAGGVSAARAANLEASGEALDKFVKRVDAVLRDLETSAGNPTKVGAQTIRSTSLSAGADGVFPEADGLYTQYNRVHHELTSLSRTLHLQIEATAIAVQGAHRGFDNLEEELRRRFYAIQGELTEIQDAKNAKQRVGDNHTVVM</sequence>
<proteinExistence type="predicted"/>